<evidence type="ECO:0000256" key="8">
    <source>
        <dbReference type="SAM" id="Coils"/>
    </source>
</evidence>
<dbReference type="Proteomes" id="UP000663846">
    <property type="component" value="Unassembled WGS sequence"/>
</dbReference>
<feature type="compositionally biased region" description="Acidic residues" evidence="9">
    <location>
        <begin position="211"/>
        <end position="224"/>
    </location>
</feature>
<feature type="compositionally biased region" description="Basic and acidic residues" evidence="9">
    <location>
        <begin position="175"/>
        <end position="195"/>
    </location>
</feature>
<evidence type="ECO:0000256" key="9">
    <source>
        <dbReference type="SAM" id="MobiDB-lite"/>
    </source>
</evidence>
<sequence>MPPLRHKDNKNNGKSHSDTKNRKYKKKSNPDEPGVQKVKSALRQTRRLLAKDNIAADVRIASERRLKSLEADLANAEIRKKERKMAMRYHKIKFFDKQKVNRKIAQTKRALEAPELDKKERKKLHKELLSHRVDLNYILNHPKLDKYIALYPSSESNDDRTDKLREERRLLVRQAMERGEMDAEPENRSTSRNDQVEELDGGESADLGVSDGDDNDETEGEEEEPKPSKLPSKRHHVSANTASKSEKHKKQKSEEKPKKSKSTSSTLQQQLVSVKDDDFFDA</sequence>
<dbReference type="AlphaFoldDB" id="A0A8H3BKH5"/>
<dbReference type="GO" id="GO:0005730">
    <property type="term" value="C:nucleolus"/>
    <property type="evidence" value="ECO:0007669"/>
    <property type="project" value="UniProtKB-SubCell"/>
</dbReference>
<name>A0A8H3BKH5_9AGAM</name>
<comment type="similarity">
    <text evidence="2">Belongs to the EFG1 family.</text>
</comment>
<evidence type="ECO:0000256" key="7">
    <source>
        <dbReference type="ARBA" id="ARBA00023242"/>
    </source>
</evidence>
<proteinExistence type="inferred from homology"/>
<feature type="compositionally biased region" description="Basic and acidic residues" evidence="9">
    <location>
        <begin position="1"/>
        <end position="21"/>
    </location>
</feature>
<keyword evidence="5" id="KW-0698">rRNA processing</keyword>
<comment type="caution">
    <text evidence="10">The sequence shown here is derived from an EMBL/GenBank/DDBJ whole genome shotgun (WGS) entry which is preliminary data.</text>
</comment>
<dbReference type="InterPro" id="IPR050786">
    <property type="entry name" value="EFG1_rRNA-proc"/>
</dbReference>
<feature type="compositionally biased region" description="Low complexity" evidence="9">
    <location>
        <begin position="262"/>
        <end position="273"/>
    </location>
</feature>
<protein>
    <recommendedName>
        <fullName evidence="3">rRNA-processing protein EFG1</fullName>
    </recommendedName>
    <alternativeName>
        <fullName evidence="4">rRNA-processing protein efg1</fullName>
    </alternativeName>
</protein>
<dbReference type="InterPro" id="IPR019310">
    <property type="entry name" value="Efg1"/>
</dbReference>
<gene>
    <name evidence="10" type="ORF">RDB_LOCUS155146</name>
</gene>
<evidence type="ECO:0000256" key="4">
    <source>
        <dbReference type="ARBA" id="ARBA00019827"/>
    </source>
</evidence>
<evidence type="ECO:0000256" key="5">
    <source>
        <dbReference type="ARBA" id="ARBA00022552"/>
    </source>
</evidence>
<feature type="coiled-coil region" evidence="8">
    <location>
        <begin position="59"/>
        <end position="86"/>
    </location>
</feature>
<keyword evidence="6 8" id="KW-0175">Coiled coil</keyword>
<accession>A0A8H3BKH5</accession>
<dbReference type="GO" id="GO:0030688">
    <property type="term" value="C:preribosome, small subunit precursor"/>
    <property type="evidence" value="ECO:0007669"/>
    <property type="project" value="TreeGrafter"/>
</dbReference>
<keyword evidence="7" id="KW-0539">Nucleus</keyword>
<dbReference type="PANTHER" id="PTHR33911">
    <property type="entry name" value="RRNA-PROCESSING PROTEIN EFG1"/>
    <property type="match status" value="1"/>
</dbReference>
<feature type="region of interest" description="Disordered" evidence="9">
    <location>
        <begin position="1"/>
        <end position="39"/>
    </location>
</feature>
<organism evidence="10 11">
    <name type="scientific">Rhizoctonia solani</name>
    <dbReference type="NCBI Taxonomy" id="456999"/>
    <lineage>
        <taxon>Eukaryota</taxon>
        <taxon>Fungi</taxon>
        <taxon>Dikarya</taxon>
        <taxon>Basidiomycota</taxon>
        <taxon>Agaricomycotina</taxon>
        <taxon>Agaricomycetes</taxon>
        <taxon>Cantharellales</taxon>
        <taxon>Ceratobasidiaceae</taxon>
        <taxon>Rhizoctonia</taxon>
    </lineage>
</organism>
<dbReference type="PANTHER" id="PTHR33911:SF1">
    <property type="entry name" value="RRNA-PROCESSING PROTEIN EFG1"/>
    <property type="match status" value="1"/>
</dbReference>
<evidence type="ECO:0000256" key="6">
    <source>
        <dbReference type="ARBA" id="ARBA00023054"/>
    </source>
</evidence>
<evidence type="ECO:0000256" key="3">
    <source>
        <dbReference type="ARBA" id="ARBA00018689"/>
    </source>
</evidence>
<dbReference type="EMBL" id="CAJMWS010000673">
    <property type="protein sequence ID" value="CAE6457950.1"/>
    <property type="molecule type" value="Genomic_DNA"/>
</dbReference>
<reference evidence="10" key="1">
    <citation type="submission" date="2021-01" db="EMBL/GenBank/DDBJ databases">
        <authorList>
            <person name="Kaushik A."/>
        </authorList>
    </citation>
    <scope>NUCLEOTIDE SEQUENCE</scope>
    <source>
        <strain evidence="10">AG1-1C</strain>
    </source>
</reference>
<evidence type="ECO:0000313" key="10">
    <source>
        <dbReference type="EMBL" id="CAE6457950.1"/>
    </source>
</evidence>
<dbReference type="Pfam" id="PF10153">
    <property type="entry name" value="Efg1"/>
    <property type="match status" value="1"/>
</dbReference>
<evidence type="ECO:0000313" key="11">
    <source>
        <dbReference type="Proteomes" id="UP000663846"/>
    </source>
</evidence>
<evidence type="ECO:0000256" key="2">
    <source>
        <dbReference type="ARBA" id="ARBA00006916"/>
    </source>
</evidence>
<dbReference type="GO" id="GO:0000462">
    <property type="term" value="P:maturation of SSU-rRNA from tricistronic rRNA transcript (SSU-rRNA, 5.8S rRNA, LSU-rRNA)"/>
    <property type="evidence" value="ECO:0007669"/>
    <property type="project" value="TreeGrafter"/>
</dbReference>
<feature type="region of interest" description="Disordered" evidence="9">
    <location>
        <begin position="175"/>
        <end position="282"/>
    </location>
</feature>
<comment type="subcellular location">
    <subcellularLocation>
        <location evidence="1">Nucleus</location>
        <location evidence="1">Nucleolus</location>
    </subcellularLocation>
</comment>
<evidence type="ECO:0000256" key="1">
    <source>
        <dbReference type="ARBA" id="ARBA00004604"/>
    </source>
</evidence>